<dbReference type="SUPFAM" id="SSF160527">
    <property type="entry name" value="V-type ATPase subunit E-like"/>
    <property type="match status" value="1"/>
</dbReference>
<keyword evidence="2" id="KW-0813">Transport</keyword>
<keyword evidence="4" id="KW-0175">Coiled coil</keyword>
<dbReference type="HOGENOM" id="CLU_105846_0_1_9"/>
<gene>
    <name evidence="5" type="primary">atpE</name>
    <name evidence="5" type="ORF">EAL2_808p05290</name>
</gene>
<name>W8TPG8_PEPAC</name>
<dbReference type="Gene3D" id="3.30.2320.30">
    <property type="entry name" value="ATP synthase, E subunit, C-terminal"/>
    <property type="match status" value="1"/>
</dbReference>
<geneLocation type="plasmid" evidence="5 6">
    <name>EAL2_808p</name>
</geneLocation>
<dbReference type="InterPro" id="IPR038495">
    <property type="entry name" value="ATPase_E_C"/>
</dbReference>
<dbReference type="KEGG" id="eac:EAL2_808p05290"/>
<evidence type="ECO:0000313" key="5">
    <source>
        <dbReference type="EMBL" id="AHM58032.1"/>
    </source>
</evidence>
<feature type="coiled-coil region" evidence="4">
    <location>
        <begin position="1"/>
        <end position="40"/>
    </location>
</feature>
<dbReference type="PATRIC" id="fig|1286171.3.peg.2713"/>
<dbReference type="Pfam" id="PF01991">
    <property type="entry name" value="vATP-synt_E"/>
    <property type="match status" value="1"/>
</dbReference>
<keyword evidence="5" id="KW-0614">Plasmid</keyword>
<dbReference type="OrthoDB" id="1734087at2"/>
<reference evidence="5 6" key="1">
    <citation type="journal article" date="2014" name="Genome Announc.">
        <title>Complete Genome Sequence of Amino Acid-Utilizing Eubacterium acidaminophilum al-2 (DSM 3953).</title>
        <authorList>
            <person name="Poehlein A."/>
            <person name="Andreesen J.R."/>
            <person name="Daniel R."/>
        </authorList>
    </citation>
    <scope>NUCLEOTIDE SEQUENCE [LARGE SCALE GENOMIC DNA]</scope>
    <source>
        <strain evidence="5 6">DSM 3953</strain>
        <plasmid evidence="6">Plasmid EAL2_808p</plasmid>
    </source>
</reference>
<keyword evidence="3" id="KW-0406">Ion transport</keyword>
<dbReference type="AlphaFoldDB" id="W8TPG8"/>
<protein>
    <submittedName>
        <fullName evidence="5">V-type proton ATPase subunit E</fullName>
    </submittedName>
</protein>
<dbReference type="InterPro" id="IPR002842">
    <property type="entry name" value="ATPase_V1_Esu"/>
</dbReference>
<proteinExistence type="inferred from homology"/>
<dbReference type="GO" id="GO:0046961">
    <property type="term" value="F:proton-transporting ATPase activity, rotational mechanism"/>
    <property type="evidence" value="ECO:0007669"/>
    <property type="project" value="InterPro"/>
</dbReference>
<evidence type="ECO:0000256" key="3">
    <source>
        <dbReference type="ARBA" id="ARBA00023065"/>
    </source>
</evidence>
<evidence type="ECO:0000313" key="6">
    <source>
        <dbReference type="Proteomes" id="UP000019591"/>
    </source>
</evidence>
<sequence length="199" mass="22113">MTGLEGILKKIEAEAEAAAKEKLSQANERAAQILADARDEGEQIQSSIIEQAEAETLGLLSRAEASAMLLQRKLLLEARQKLIGEVIDKAKARLQGLTDYDYFEIILKMIKRYALPKSGEIIFSKTDKLRIPEEFKKSMQVSLLENGTLEVSEKDGEFEGGFVLAYGDVEVNCTLDALFSSVVDGLREELNRVLFKQEG</sequence>
<dbReference type="RefSeq" id="WP_025436879.1">
    <property type="nucleotide sequence ID" value="NZ_CP007453.1"/>
</dbReference>
<comment type="similarity">
    <text evidence="1">Belongs to the V-ATPase E subunit family.</text>
</comment>
<evidence type="ECO:0000256" key="2">
    <source>
        <dbReference type="ARBA" id="ARBA00022448"/>
    </source>
</evidence>
<organism evidence="5 6">
    <name type="scientific">Peptoclostridium acidaminophilum DSM 3953</name>
    <dbReference type="NCBI Taxonomy" id="1286171"/>
    <lineage>
        <taxon>Bacteria</taxon>
        <taxon>Bacillati</taxon>
        <taxon>Bacillota</taxon>
        <taxon>Clostridia</taxon>
        <taxon>Peptostreptococcales</taxon>
        <taxon>Peptoclostridiaceae</taxon>
        <taxon>Peptoclostridium</taxon>
    </lineage>
</organism>
<evidence type="ECO:0000256" key="1">
    <source>
        <dbReference type="ARBA" id="ARBA00005901"/>
    </source>
</evidence>
<keyword evidence="6" id="KW-1185">Reference proteome</keyword>
<dbReference type="Proteomes" id="UP000019591">
    <property type="component" value="Plasmid EAL2_808p"/>
</dbReference>
<accession>W8TPG8</accession>
<dbReference type="EMBL" id="CP007453">
    <property type="protein sequence ID" value="AHM58032.1"/>
    <property type="molecule type" value="Genomic_DNA"/>
</dbReference>
<dbReference type="eggNOG" id="COG1390">
    <property type="taxonomic scope" value="Bacteria"/>
</dbReference>
<evidence type="ECO:0000256" key="4">
    <source>
        <dbReference type="SAM" id="Coils"/>
    </source>
</evidence>
<dbReference type="GO" id="GO:0033178">
    <property type="term" value="C:proton-transporting two-sector ATPase complex, catalytic domain"/>
    <property type="evidence" value="ECO:0007669"/>
    <property type="project" value="InterPro"/>
</dbReference>